<dbReference type="OrthoDB" id="6369833at2759"/>
<dbReference type="AlphaFoldDB" id="A0A5E4N206"/>
<sequence>MKKEDPPIYASGTLLSIKHIISECRSFEMDRLEAGVPKIMAEALHPDNISHMITFIIKTNIINSL</sequence>
<gene>
    <name evidence="1" type="ORF">CINCED_3A022434</name>
</gene>
<evidence type="ECO:0000313" key="2">
    <source>
        <dbReference type="Proteomes" id="UP000325440"/>
    </source>
</evidence>
<reference evidence="1 2" key="1">
    <citation type="submission" date="2019-08" db="EMBL/GenBank/DDBJ databases">
        <authorList>
            <person name="Alioto T."/>
            <person name="Alioto T."/>
            <person name="Gomez Garrido J."/>
        </authorList>
    </citation>
    <scope>NUCLEOTIDE SEQUENCE [LARGE SCALE GENOMIC DNA]</scope>
</reference>
<dbReference type="Proteomes" id="UP000325440">
    <property type="component" value="Unassembled WGS sequence"/>
</dbReference>
<proteinExistence type="predicted"/>
<name>A0A5E4N206_9HEMI</name>
<dbReference type="EMBL" id="CABPRJ010001493">
    <property type="protein sequence ID" value="VVC38713.1"/>
    <property type="molecule type" value="Genomic_DNA"/>
</dbReference>
<protein>
    <submittedName>
        <fullName evidence="1">Uncharacterized protein</fullName>
    </submittedName>
</protein>
<evidence type="ECO:0000313" key="1">
    <source>
        <dbReference type="EMBL" id="VVC38713.1"/>
    </source>
</evidence>
<accession>A0A5E4N206</accession>
<organism evidence="1 2">
    <name type="scientific">Cinara cedri</name>
    <dbReference type="NCBI Taxonomy" id="506608"/>
    <lineage>
        <taxon>Eukaryota</taxon>
        <taxon>Metazoa</taxon>
        <taxon>Ecdysozoa</taxon>
        <taxon>Arthropoda</taxon>
        <taxon>Hexapoda</taxon>
        <taxon>Insecta</taxon>
        <taxon>Pterygota</taxon>
        <taxon>Neoptera</taxon>
        <taxon>Paraneoptera</taxon>
        <taxon>Hemiptera</taxon>
        <taxon>Sternorrhyncha</taxon>
        <taxon>Aphidomorpha</taxon>
        <taxon>Aphidoidea</taxon>
        <taxon>Aphididae</taxon>
        <taxon>Lachninae</taxon>
        <taxon>Cinara</taxon>
    </lineage>
</organism>
<keyword evidence="2" id="KW-1185">Reference proteome</keyword>